<reference evidence="8" key="1">
    <citation type="submission" date="2018-07" db="EMBL/GenBank/DDBJ databases">
        <authorList>
            <person name="Kim H."/>
        </authorList>
    </citation>
    <scope>NUCLEOTIDE SEQUENCE [LARGE SCALE GENOMIC DNA]</scope>
    <source>
        <strain evidence="8">F02</strain>
    </source>
</reference>
<name>A0A345DDU5_9BURK</name>
<dbReference type="GO" id="GO:0015171">
    <property type="term" value="F:amino acid transmembrane transporter activity"/>
    <property type="evidence" value="ECO:0007669"/>
    <property type="project" value="TreeGrafter"/>
</dbReference>
<evidence type="ECO:0000313" key="8">
    <source>
        <dbReference type="Proteomes" id="UP000252182"/>
    </source>
</evidence>
<proteinExistence type="predicted"/>
<dbReference type="GO" id="GO:0005886">
    <property type="term" value="C:plasma membrane"/>
    <property type="evidence" value="ECO:0007669"/>
    <property type="project" value="UniProtKB-SubCell"/>
</dbReference>
<evidence type="ECO:0000256" key="5">
    <source>
        <dbReference type="ARBA" id="ARBA00023136"/>
    </source>
</evidence>
<evidence type="ECO:0000256" key="1">
    <source>
        <dbReference type="ARBA" id="ARBA00004651"/>
    </source>
</evidence>
<comment type="subcellular location">
    <subcellularLocation>
        <location evidence="1">Cell membrane</location>
        <topology evidence="1">Multi-pass membrane protein</topology>
    </subcellularLocation>
</comment>
<accession>A0A345DDU5</accession>
<feature type="transmembrane region" description="Helical" evidence="6">
    <location>
        <begin position="47"/>
        <end position="72"/>
    </location>
</feature>
<keyword evidence="5 6" id="KW-0472">Membrane</keyword>
<dbReference type="Pfam" id="PF01810">
    <property type="entry name" value="LysE"/>
    <property type="match status" value="1"/>
</dbReference>
<evidence type="ECO:0000313" key="7">
    <source>
        <dbReference type="EMBL" id="AXF86533.1"/>
    </source>
</evidence>
<dbReference type="AlphaFoldDB" id="A0A345DDU5"/>
<dbReference type="KEGG" id="hyf:DTO96_102288"/>
<keyword evidence="3 6" id="KW-0812">Transmembrane</keyword>
<protein>
    <submittedName>
        <fullName evidence="7">Cysteine/O-acetylserine efflux protein</fullName>
    </submittedName>
</protein>
<dbReference type="Proteomes" id="UP000252182">
    <property type="component" value="Chromosome"/>
</dbReference>
<dbReference type="OrthoDB" id="9812084at2"/>
<dbReference type="RefSeq" id="WP_114563595.1">
    <property type="nucleotide sequence ID" value="NZ_CP031124.1"/>
</dbReference>
<dbReference type="InterPro" id="IPR001123">
    <property type="entry name" value="LeuE-type"/>
</dbReference>
<dbReference type="GO" id="GO:0033228">
    <property type="term" value="P:cysteine export across plasma membrane"/>
    <property type="evidence" value="ECO:0007669"/>
    <property type="project" value="TreeGrafter"/>
</dbReference>
<evidence type="ECO:0000256" key="6">
    <source>
        <dbReference type="SAM" id="Phobius"/>
    </source>
</evidence>
<keyword evidence="2" id="KW-1003">Cell membrane</keyword>
<keyword evidence="8" id="KW-1185">Reference proteome</keyword>
<organism evidence="7 8">
    <name type="scientific">Ephemeroptericola cinctiostellae</name>
    <dbReference type="NCBI Taxonomy" id="2268024"/>
    <lineage>
        <taxon>Bacteria</taxon>
        <taxon>Pseudomonadati</taxon>
        <taxon>Pseudomonadota</taxon>
        <taxon>Betaproteobacteria</taxon>
        <taxon>Burkholderiales</taxon>
        <taxon>Burkholderiaceae</taxon>
        <taxon>Ephemeroptericola</taxon>
    </lineage>
</organism>
<sequence length="212" mass="23162">MTAWFHFTLASLSALLIFAFVSSITPGPNNLMLLYSGARFGFNRSLPHLLGVSLGFGFMLALCCLGVAAVFWQIPHAQDALKIAGCAYMLWLAYKLWKHGALPTNGELPDSKNKGAAKPFTFMQAALFQYVNPKAWVMGLTVPAAYLPNDGSILVNTLVATVFFTAINLVCCGTWVQGGVTLQKLMHKPKLAQWINWIIVAMTVYCAAAVWL</sequence>
<feature type="transmembrane region" description="Helical" evidence="6">
    <location>
        <begin position="153"/>
        <end position="182"/>
    </location>
</feature>
<keyword evidence="4 6" id="KW-1133">Transmembrane helix</keyword>
<feature type="transmembrane region" description="Helical" evidence="6">
    <location>
        <begin position="194"/>
        <end position="211"/>
    </location>
</feature>
<evidence type="ECO:0000256" key="3">
    <source>
        <dbReference type="ARBA" id="ARBA00022692"/>
    </source>
</evidence>
<dbReference type="PANTHER" id="PTHR30086:SF20">
    <property type="entry name" value="ARGININE EXPORTER PROTEIN ARGO-RELATED"/>
    <property type="match status" value="1"/>
</dbReference>
<dbReference type="PANTHER" id="PTHR30086">
    <property type="entry name" value="ARGININE EXPORTER PROTEIN ARGO"/>
    <property type="match status" value="1"/>
</dbReference>
<dbReference type="EMBL" id="CP031124">
    <property type="protein sequence ID" value="AXF86533.1"/>
    <property type="molecule type" value="Genomic_DNA"/>
</dbReference>
<gene>
    <name evidence="7" type="primary">eamB_2</name>
    <name evidence="7" type="ORF">DTO96_102288</name>
</gene>
<evidence type="ECO:0000256" key="2">
    <source>
        <dbReference type="ARBA" id="ARBA00022475"/>
    </source>
</evidence>
<evidence type="ECO:0000256" key="4">
    <source>
        <dbReference type="ARBA" id="ARBA00022989"/>
    </source>
</evidence>